<dbReference type="PANTHER" id="PTHR13610">
    <property type="entry name" value="METHYLTRANSFERASE DOMAIN-CONTAINING PROTEIN"/>
    <property type="match status" value="1"/>
</dbReference>
<name>A0ABV2SNA7_9GAMM</name>
<gene>
    <name evidence="5" type="ORF">V5J35_004432</name>
</gene>
<dbReference type="Proteomes" id="UP001549366">
    <property type="component" value="Unassembled WGS sequence"/>
</dbReference>
<dbReference type="Gene3D" id="3.40.50.150">
    <property type="entry name" value="Vaccinia Virus protein VP39"/>
    <property type="match status" value="1"/>
</dbReference>
<keyword evidence="3" id="KW-0949">S-adenosyl-L-methionine</keyword>
<dbReference type="InterPro" id="IPR026170">
    <property type="entry name" value="FAM173A/B"/>
</dbReference>
<sequence>MTDWIIWLLTGLAFAITSSIVFWSLRLGITPTPTSRKVRRAMEPLLPESVNGRIYELGCGWGSLLLMLSRRYPNHSITGYEQSTIPYLVARILTVHKANVRVLKQNFFTTELKDAGLVTCYLFPGAMKQMDGYLKRQLSGHCTVISHTFRLPGWESIREIQANDLYRTSVFVYRKGIYQNKVVNSADTEEYCRSRSPASDTSPAVQVNS</sequence>
<keyword evidence="1" id="KW-0489">Methyltransferase</keyword>
<organism evidence="5 6">
    <name type="scientific">Endozoicomonas lisbonensis</name>
    <dbReference type="NCBI Taxonomy" id="3120522"/>
    <lineage>
        <taxon>Bacteria</taxon>
        <taxon>Pseudomonadati</taxon>
        <taxon>Pseudomonadota</taxon>
        <taxon>Gammaproteobacteria</taxon>
        <taxon>Oceanospirillales</taxon>
        <taxon>Endozoicomonadaceae</taxon>
        <taxon>Endozoicomonas</taxon>
    </lineage>
</organism>
<keyword evidence="4" id="KW-0812">Transmembrane</keyword>
<comment type="caution">
    <text evidence="5">The sequence shown here is derived from an EMBL/GenBank/DDBJ whole genome shotgun (WGS) entry which is preliminary data.</text>
</comment>
<dbReference type="RefSeq" id="WP_354009247.1">
    <property type="nucleotide sequence ID" value="NZ_JBEWTA010000001.1"/>
</dbReference>
<evidence type="ECO:0008006" key="7">
    <source>
        <dbReference type="Google" id="ProtNLM"/>
    </source>
</evidence>
<dbReference type="InterPro" id="IPR029063">
    <property type="entry name" value="SAM-dependent_MTases_sf"/>
</dbReference>
<evidence type="ECO:0000313" key="5">
    <source>
        <dbReference type="EMBL" id="MET4759240.1"/>
    </source>
</evidence>
<keyword evidence="2" id="KW-0808">Transferase</keyword>
<accession>A0ABV2SNA7</accession>
<evidence type="ECO:0000256" key="3">
    <source>
        <dbReference type="ARBA" id="ARBA00022691"/>
    </source>
</evidence>
<evidence type="ECO:0000256" key="4">
    <source>
        <dbReference type="SAM" id="Phobius"/>
    </source>
</evidence>
<protein>
    <recommendedName>
        <fullName evidence="7">Methyltransferase small domain-containing protein</fullName>
    </recommendedName>
</protein>
<evidence type="ECO:0000256" key="1">
    <source>
        <dbReference type="ARBA" id="ARBA00022603"/>
    </source>
</evidence>
<dbReference type="PANTHER" id="PTHR13610:SF11">
    <property type="entry name" value="METHYLTRANSFERASE DOMAIN-CONTAINING PROTEIN"/>
    <property type="match status" value="1"/>
</dbReference>
<keyword evidence="4" id="KW-1133">Transmembrane helix</keyword>
<reference evidence="5 6" key="1">
    <citation type="submission" date="2024-06" db="EMBL/GenBank/DDBJ databases">
        <title>Genomic Encyclopedia of Type Strains, Phase V (KMG-V): Genome sequencing to study the core and pangenomes of soil and plant-associated prokaryotes.</title>
        <authorList>
            <person name="Whitman W."/>
        </authorList>
    </citation>
    <scope>NUCLEOTIDE SEQUENCE [LARGE SCALE GENOMIC DNA]</scope>
    <source>
        <strain evidence="5 6">NE40</strain>
    </source>
</reference>
<keyword evidence="4" id="KW-0472">Membrane</keyword>
<evidence type="ECO:0000313" key="6">
    <source>
        <dbReference type="Proteomes" id="UP001549366"/>
    </source>
</evidence>
<keyword evidence="6" id="KW-1185">Reference proteome</keyword>
<evidence type="ECO:0000256" key="2">
    <source>
        <dbReference type="ARBA" id="ARBA00022679"/>
    </source>
</evidence>
<proteinExistence type="predicted"/>
<feature type="transmembrane region" description="Helical" evidence="4">
    <location>
        <begin position="6"/>
        <end position="29"/>
    </location>
</feature>
<dbReference type="SUPFAM" id="SSF53335">
    <property type="entry name" value="S-adenosyl-L-methionine-dependent methyltransferases"/>
    <property type="match status" value="1"/>
</dbReference>
<dbReference type="EMBL" id="JBEWTB010000002">
    <property type="protein sequence ID" value="MET4759240.1"/>
    <property type="molecule type" value="Genomic_DNA"/>
</dbReference>